<organism evidence="2">
    <name type="scientific">White spot syndrome virus</name>
    <dbReference type="NCBI Taxonomy" id="342409"/>
    <lineage>
        <taxon>Viruses</taxon>
        <taxon>Viruses incertae sedis</taxon>
        <taxon>Naldaviricetes</taxon>
        <taxon>Nimaviridae</taxon>
        <taxon>Whispovirus</taxon>
    </lineage>
</organism>
<dbReference type="Proteomes" id="UP000267516">
    <property type="component" value="Segment"/>
</dbReference>
<dbReference type="EMBL" id="MF768985">
    <property type="protein sequence ID" value="ATU83538.1"/>
    <property type="molecule type" value="Genomic_DNA"/>
</dbReference>
<name>A0A2D3I568_9VIRU</name>
<keyword evidence="1" id="KW-0472">Membrane</keyword>
<reference evidence="2" key="1">
    <citation type="journal article" date="2018" name="Aquaculture">
        <title>Complete genome sequence of a white spot syndrome virus associated with a disease incursion in Australia.</title>
        <authorList>
            <person name="Oakey J."/>
            <person name="Smith C.S."/>
        </authorList>
    </citation>
    <scope>NUCLEOTIDE SEQUENCE [LARGE SCALE GENOMIC DNA]</scope>
    <source>
        <strain evidence="2">WSSV-AU</strain>
    </source>
</reference>
<accession>A0A2D3I568</accession>
<keyword evidence="1" id="KW-0812">Transmembrane</keyword>
<evidence type="ECO:0000313" key="2">
    <source>
        <dbReference type="EMBL" id="ATU83538.1"/>
    </source>
</evidence>
<keyword evidence="1" id="KW-1133">Transmembrane helix</keyword>
<proteinExistence type="predicted"/>
<evidence type="ECO:0000256" key="1">
    <source>
        <dbReference type="SAM" id="Phobius"/>
    </source>
</evidence>
<sequence>MLFHPFMTGSMSDERRVLAAARRAPVPIDPSEMPAIFLRFSSVREIPSDVRGTPLAVAAAVGLPIKKVGKALACIFLSLISPHLNDDVPPFAAVYRGRVSGNVALVITISPVTGSTVVFVPFPLLLLLLLLMLF</sequence>
<protein>
    <submittedName>
        <fullName evidence="2">ORF924</fullName>
    </submittedName>
</protein>
<feature type="transmembrane region" description="Helical" evidence="1">
    <location>
        <begin position="103"/>
        <end position="133"/>
    </location>
</feature>